<accession>A0A1X3GVP3</accession>
<sequence>MIDTATKALLRTVLDEVCEAGPRCEIGARTRVASKLLETASRGDISADRLKLAARNALSEVPTM</sequence>
<dbReference type="Proteomes" id="UP000193553">
    <property type="component" value="Unassembled WGS sequence"/>
</dbReference>
<dbReference type="EMBL" id="NAFI01000190">
    <property type="protein sequence ID" value="OSJ01707.1"/>
    <property type="molecule type" value="Genomic_DNA"/>
</dbReference>
<dbReference type="RefSeq" id="WP_085360974.1">
    <property type="nucleotide sequence ID" value="NZ_NAFD01000186.1"/>
</dbReference>
<reference evidence="1 2" key="1">
    <citation type="submission" date="2017-03" db="EMBL/GenBank/DDBJ databases">
        <title>Whole genome sequences of fourteen strains of Bradyrhizobium canariense and one strain of Bradyrhizobium japonicum isolated from Lupinus (Papilionoideae: Genisteae) species in Algeria.</title>
        <authorList>
            <person name="Crovadore J."/>
            <person name="Chekireb D."/>
            <person name="Brachmann A."/>
            <person name="Chablais R."/>
            <person name="Cochard B."/>
            <person name="Lefort F."/>
        </authorList>
    </citation>
    <scope>NUCLEOTIDE SEQUENCE [LARGE SCALE GENOMIC DNA]</scope>
    <source>
        <strain evidence="1 2">UBMA195</strain>
    </source>
</reference>
<evidence type="ECO:0000313" key="1">
    <source>
        <dbReference type="EMBL" id="OSJ01707.1"/>
    </source>
</evidence>
<name>A0A1X3GVP3_9BRAD</name>
<comment type="caution">
    <text evidence="1">The sequence shown here is derived from an EMBL/GenBank/DDBJ whole genome shotgun (WGS) entry which is preliminary data.</text>
</comment>
<evidence type="ECO:0000313" key="2">
    <source>
        <dbReference type="Proteomes" id="UP000193553"/>
    </source>
</evidence>
<gene>
    <name evidence="1" type="ORF">BSZ18_38545</name>
</gene>
<proteinExistence type="predicted"/>
<protein>
    <submittedName>
        <fullName evidence="1">Uncharacterized protein</fullName>
    </submittedName>
</protein>
<organism evidence="1 2">
    <name type="scientific">Bradyrhizobium canariense</name>
    <dbReference type="NCBI Taxonomy" id="255045"/>
    <lineage>
        <taxon>Bacteria</taxon>
        <taxon>Pseudomonadati</taxon>
        <taxon>Pseudomonadota</taxon>
        <taxon>Alphaproteobacteria</taxon>
        <taxon>Hyphomicrobiales</taxon>
        <taxon>Nitrobacteraceae</taxon>
        <taxon>Bradyrhizobium</taxon>
    </lineage>
</organism>
<dbReference type="AlphaFoldDB" id="A0A1X3GVP3"/>